<dbReference type="Proteomes" id="UP000262699">
    <property type="component" value="Unassembled WGS sequence"/>
</dbReference>
<feature type="compositionally biased region" description="Basic and acidic residues" evidence="1">
    <location>
        <begin position="15"/>
        <end position="41"/>
    </location>
</feature>
<comment type="caution">
    <text evidence="2">The sequence shown here is derived from an EMBL/GenBank/DDBJ whole genome shotgun (WGS) entry which is preliminary data.</text>
</comment>
<name>A0A3D0W7M6_9SPHN</name>
<evidence type="ECO:0000313" key="2">
    <source>
        <dbReference type="EMBL" id="HCB74660.1"/>
    </source>
</evidence>
<feature type="region of interest" description="Disordered" evidence="1">
    <location>
        <begin position="1"/>
        <end position="67"/>
    </location>
</feature>
<evidence type="ECO:0000256" key="1">
    <source>
        <dbReference type="SAM" id="MobiDB-lite"/>
    </source>
</evidence>
<protein>
    <submittedName>
        <fullName evidence="2">Uncharacterized protein</fullName>
    </submittedName>
</protein>
<dbReference type="EMBL" id="DOYJ01000021">
    <property type="protein sequence ID" value="HCB74660.1"/>
    <property type="molecule type" value="Genomic_DNA"/>
</dbReference>
<organism evidence="2 3">
    <name type="scientific">Sphingomonas bacterium</name>
    <dbReference type="NCBI Taxonomy" id="1895847"/>
    <lineage>
        <taxon>Bacteria</taxon>
        <taxon>Pseudomonadati</taxon>
        <taxon>Pseudomonadota</taxon>
        <taxon>Alphaproteobacteria</taxon>
        <taxon>Sphingomonadales</taxon>
        <taxon>Sphingomonadaceae</taxon>
        <taxon>Sphingomonas</taxon>
    </lineage>
</organism>
<dbReference type="AlphaFoldDB" id="A0A3D0W7M6"/>
<sequence length="67" mass="7093">MTDTDRNPDSPPADRPSDIERAVNEDRGGTDVERAEDKGRTPLEPTVSPDTAGGAGGTVRNQDDDAQ</sequence>
<gene>
    <name evidence="2" type="ORF">DEP91_00525</name>
</gene>
<accession>A0A3D0W7M6</accession>
<reference evidence="2 3" key="1">
    <citation type="journal article" date="2018" name="Nat. Biotechnol.">
        <title>A standardized bacterial taxonomy based on genome phylogeny substantially revises the tree of life.</title>
        <authorList>
            <person name="Parks D.H."/>
            <person name="Chuvochina M."/>
            <person name="Waite D.W."/>
            <person name="Rinke C."/>
            <person name="Skarshewski A."/>
            <person name="Chaumeil P.A."/>
            <person name="Hugenholtz P."/>
        </authorList>
    </citation>
    <scope>NUCLEOTIDE SEQUENCE [LARGE SCALE GENOMIC DNA]</scope>
    <source>
        <strain evidence="2">UBA9015</strain>
    </source>
</reference>
<proteinExistence type="predicted"/>
<evidence type="ECO:0000313" key="3">
    <source>
        <dbReference type="Proteomes" id="UP000262699"/>
    </source>
</evidence>